<proteinExistence type="predicted"/>
<evidence type="ECO:0000313" key="3">
    <source>
        <dbReference type="EMBL" id="ODR98316.1"/>
    </source>
</evidence>
<feature type="chain" id="PRO_5009138819" description="PepSY domain-containing protein" evidence="1">
    <location>
        <begin position="22"/>
        <end position="86"/>
    </location>
</feature>
<dbReference type="STRING" id="1774969.AUC69_10605"/>
<feature type="signal peptide" evidence="1">
    <location>
        <begin position="1"/>
        <end position="21"/>
    </location>
</feature>
<gene>
    <name evidence="3" type="ORF">AUC69_10605</name>
</gene>
<reference evidence="3 4" key="1">
    <citation type="journal article" date="2016" name="Environ. Microbiol.">
        <title>New Methyloceanibacter diversity from North Sea sediments includes methanotroph containing solely the soluble methane monooxygenase.</title>
        <authorList>
            <person name="Vekeman B."/>
            <person name="Kerckhof F.M."/>
            <person name="Cremers G."/>
            <person name="de Vos P."/>
            <person name="Vandamme P."/>
            <person name="Boon N."/>
            <person name="Op den Camp H.J."/>
            <person name="Heylen K."/>
        </authorList>
    </citation>
    <scope>NUCLEOTIDE SEQUENCE [LARGE SCALE GENOMIC DNA]</scope>
    <source>
        <strain evidence="3 4">R-67175</strain>
    </source>
</reference>
<dbReference type="OrthoDB" id="7365433at2"/>
<dbReference type="InterPro" id="IPR025711">
    <property type="entry name" value="PepSY"/>
</dbReference>
<feature type="domain" description="PepSY" evidence="2">
    <location>
        <begin position="8"/>
        <end position="85"/>
    </location>
</feature>
<dbReference type="AlphaFoldDB" id="A0A1E3VZI9"/>
<keyword evidence="1" id="KW-0732">Signal</keyword>
<sequence>MKRTLLLITGLTLISSGAAFANEGCSVPKAEWQPEQVLRQKLEAEGWKINRIKIDAGCYEVYGFDGKGQRAETYFDPKSFEVVKEG</sequence>
<dbReference type="EMBL" id="LPWF01000023">
    <property type="protein sequence ID" value="ODR98316.1"/>
    <property type="molecule type" value="Genomic_DNA"/>
</dbReference>
<dbReference type="Pfam" id="PF13670">
    <property type="entry name" value="PepSY_2"/>
    <property type="match status" value="1"/>
</dbReference>
<evidence type="ECO:0000313" key="4">
    <source>
        <dbReference type="Proteomes" id="UP000094472"/>
    </source>
</evidence>
<dbReference type="RefSeq" id="WP_069441540.1">
    <property type="nucleotide sequence ID" value="NZ_LPWF01000023.1"/>
</dbReference>
<organism evidence="3 4">
    <name type="scientific">Methyloceanibacter superfactus</name>
    <dbReference type="NCBI Taxonomy" id="1774969"/>
    <lineage>
        <taxon>Bacteria</taxon>
        <taxon>Pseudomonadati</taxon>
        <taxon>Pseudomonadota</taxon>
        <taxon>Alphaproteobacteria</taxon>
        <taxon>Hyphomicrobiales</taxon>
        <taxon>Hyphomicrobiaceae</taxon>
        <taxon>Methyloceanibacter</taxon>
    </lineage>
</organism>
<name>A0A1E3VZI9_9HYPH</name>
<comment type="caution">
    <text evidence="3">The sequence shown here is derived from an EMBL/GenBank/DDBJ whole genome shotgun (WGS) entry which is preliminary data.</text>
</comment>
<evidence type="ECO:0000259" key="2">
    <source>
        <dbReference type="Pfam" id="PF13670"/>
    </source>
</evidence>
<accession>A0A1E3VZI9</accession>
<evidence type="ECO:0000256" key="1">
    <source>
        <dbReference type="SAM" id="SignalP"/>
    </source>
</evidence>
<protein>
    <recommendedName>
        <fullName evidence="2">PepSY domain-containing protein</fullName>
    </recommendedName>
</protein>
<dbReference type="Proteomes" id="UP000094472">
    <property type="component" value="Unassembled WGS sequence"/>
</dbReference>
<keyword evidence="4" id="KW-1185">Reference proteome</keyword>